<dbReference type="GO" id="GO:0005829">
    <property type="term" value="C:cytosol"/>
    <property type="evidence" value="ECO:0007669"/>
    <property type="project" value="UniProtKB-ARBA"/>
</dbReference>
<organism evidence="5 6">
    <name type="scientific">Pseudomonas hunanensis</name>
    <dbReference type="NCBI Taxonomy" id="1247546"/>
    <lineage>
        <taxon>Bacteria</taxon>
        <taxon>Pseudomonadati</taxon>
        <taxon>Pseudomonadota</taxon>
        <taxon>Gammaproteobacteria</taxon>
        <taxon>Pseudomonadales</taxon>
        <taxon>Pseudomonadaceae</taxon>
        <taxon>Pseudomonas</taxon>
    </lineage>
</organism>
<dbReference type="CDD" id="cd02933">
    <property type="entry name" value="OYE_like_FMN"/>
    <property type="match status" value="1"/>
</dbReference>
<dbReference type="SUPFAM" id="SSF51395">
    <property type="entry name" value="FMN-linked oxidoreductases"/>
    <property type="match status" value="1"/>
</dbReference>
<dbReference type="InterPro" id="IPR001155">
    <property type="entry name" value="OxRdtase_FMN_N"/>
</dbReference>
<evidence type="ECO:0000259" key="4">
    <source>
        <dbReference type="Pfam" id="PF00724"/>
    </source>
</evidence>
<comment type="similarity">
    <text evidence="2">Belongs to the NADH:flavin oxidoreductase/NADH oxidase family.</text>
</comment>
<dbReference type="FunFam" id="3.20.20.70:FF:000059">
    <property type="entry name" value="N-ethylmaleimide reductase, FMN-linked"/>
    <property type="match status" value="1"/>
</dbReference>
<protein>
    <submittedName>
        <fullName evidence="5">Alkene reductase</fullName>
    </submittedName>
</protein>
<evidence type="ECO:0000256" key="2">
    <source>
        <dbReference type="ARBA" id="ARBA00005979"/>
    </source>
</evidence>
<dbReference type="EMBL" id="QJRE01000096">
    <property type="protein sequence ID" value="NWL45567.1"/>
    <property type="molecule type" value="Genomic_DNA"/>
</dbReference>
<feature type="domain" description="NADH:flavin oxidoreductase/NADH oxidase N-terminal" evidence="4">
    <location>
        <begin position="33"/>
        <end position="378"/>
    </location>
</feature>
<accession>A0ABD6NA50</accession>
<dbReference type="PANTHER" id="PTHR22893:SF91">
    <property type="entry name" value="NADPH DEHYDROGENASE 2-RELATED"/>
    <property type="match status" value="1"/>
</dbReference>
<gene>
    <name evidence="5" type="ORF">DM819_06720</name>
</gene>
<comment type="cofactor">
    <cofactor evidence="1">
        <name>FMN</name>
        <dbReference type="ChEBI" id="CHEBI:58210"/>
    </cofactor>
</comment>
<dbReference type="Gene3D" id="3.20.20.70">
    <property type="entry name" value="Aldolase class I"/>
    <property type="match status" value="1"/>
</dbReference>
<sequence length="406" mass="44450">MASGIALPTLCLGIEQRQRPRHPQGVQHAAPSLFTSTALGRHTLKNRIVLPPLTRQRSGQPGDVPTELMARYYRQRASAGFMVSEGTQIEPRGKGYAWTPGIYNQAQIDGWRMVTDAVHSEGGVIFAQLWHVGRVSHTALQPNGEAPLAPSAIQAQKVKSFVETSPGTGVLVEPSTPRELTVAEIKDLVQLYAQAARNALEAGFDGVEIHSANGYLVNQFISTHANHRNDEYGGSLANRLRLLREIVEAVADVVGPDRLGVRFTPLFTSTDQDRVYIGFVENDPHQTYIEAIKVLEDAGVAYVSIAEADWDNAPDLPENFRRAVRETFSGQILYAGRYTAERGARLVEAGLADLIAFGRPFIANPDLPERIANGWPLNQLDPSTIYGGEDQGFTDYPVYTHSSPTA</sequence>
<evidence type="ECO:0000256" key="3">
    <source>
        <dbReference type="ARBA" id="ARBA00023002"/>
    </source>
</evidence>
<dbReference type="InterPro" id="IPR045247">
    <property type="entry name" value="Oye-like"/>
</dbReference>
<evidence type="ECO:0000313" key="5">
    <source>
        <dbReference type="EMBL" id="NWL45567.1"/>
    </source>
</evidence>
<dbReference type="PANTHER" id="PTHR22893">
    <property type="entry name" value="NADH OXIDOREDUCTASE-RELATED"/>
    <property type="match status" value="1"/>
</dbReference>
<dbReference type="InterPro" id="IPR013785">
    <property type="entry name" value="Aldolase_TIM"/>
</dbReference>
<dbReference type="GO" id="GO:0016628">
    <property type="term" value="F:oxidoreductase activity, acting on the CH-CH group of donors, NAD or NADP as acceptor"/>
    <property type="evidence" value="ECO:0007669"/>
    <property type="project" value="UniProtKB-ARBA"/>
</dbReference>
<name>A0ABD6NA50_9PSED</name>
<evidence type="ECO:0000256" key="1">
    <source>
        <dbReference type="ARBA" id="ARBA00001917"/>
    </source>
</evidence>
<dbReference type="Pfam" id="PF00724">
    <property type="entry name" value="Oxidored_FMN"/>
    <property type="match status" value="1"/>
</dbReference>
<reference evidence="5 6" key="1">
    <citation type="submission" date="2018-06" db="EMBL/GenBank/DDBJ databases">
        <title>Bacteria isolated from soil of Wuhan.</title>
        <authorList>
            <person name="Xiang W."/>
            <person name="Huang C."/>
        </authorList>
    </citation>
    <scope>NUCLEOTIDE SEQUENCE [LARGE SCALE GENOMIC DNA]</scope>
    <source>
        <strain evidence="6">xwS4</strain>
    </source>
</reference>
<keyword evidence="3" id="KW-0560">Oxidoreductase</keyword>
<comment type="caution">
    <text evidence="5">The sequence shown here is derived from an EMBL/GenBank/DDBJ whole genome shotgun (WGS) entry which is preliminary data.</text>
</comment>
<dbReference type="AlphaFoldDB" id="A0ABD6NA50"/>
<proteinExistence type="inferred from homology"/>
<dbReference type="Proteomes" id="UP000704738">
    <property type="component" value="Unassembled WGS sequence"/>
</dbReference>
<evidence type="ECO:0000313" key="6">
    <source>
        <dbReference type="Proteomes" id="UP000704738"/>
    </source>
</evidence>